<evidence type="ECO:0000313" key="2">
    <source>
        <dbReference type="EMBL" id="KOG00572.1"/>
    </source>
</evidence>
<proteinExistence type="predicted"/>
<gene>
    <name evidence="2" type="ORF">OCBIM_22000506mg</name>
</gene>
<sequence>MSFTYLFICFSFNPIKSLCFSLISPPCVLPPLLAFSLTSIVFPPSKSSLSPPANSFSISSVALTND</sequence>
<feature type="region of interest" description="Disordered" evidence="1">
    <location>
        <begin position="44"/>
        <end position="66"/>
    </location>
</feature>
<name>A0A0L8IGE3_OCTBM</name>
<dbReference type="AlphaFoldDB" id="A0A0L8IGE3"/>
<organism evidence="2">
    <name type="scientific">Octopus bimaculoides</name>
    <name type="common">California two-spotted octopus</name>
    <dbReference type="NCBI Taxonomy" id="37653"/>
    <lineage>
        <taxon>Eukaryota</taxon>
        <taxon>Metazoa</taxon>
        <taxon>Spiralia</taxon>
        <taxon>Lophotrochozoa</taxon>
        <taxon>Mollusca</taxon>
        <taxon>Cephalopoda</taxon>
        <taxon>Coleoidea</taxon>
        <taxon>Octopodiformes</taxon>
        <taxon>Octopoda</taxon>
        <taxon>Incirrata</taxon>
        <taxon>Octopodidae</taxon>
        <taxon>Octopus</taxon>
    </lineage>
</organism>
<protein>
    <submittedName>
        <fullName evidence="2">Uncharacterized protein</fullName>
    </submittedName>
</protein>
<reference evidence="2" key="1">
    <citation type="submission" date="2015-07" db="EMBL/GenBank/DDBJ databases">
        <title>MeaNS - Measles Nucleotide Surveillance Program.</title>
        <authorList>
            <person name="Tran T."/>
            <person name="Druce J."/>
        </authorList>
    </citation>
    <scope>NUCLEOTIDE SEQUENCE</scope>
    <source>
        <strain evidence="2">UCB-OBI-ISO-001</strain>
        <tissue evidence="2">Gonad</tissue>
    </source>
</reference>
<accession>A0A0L8IGE3</accession>
<dbReference type="EMBL" id="KQ415777">
    <property type="protein sequence ID" value="KOG00572.1"/>
    <property type="molecule type" value="Genomic_DNA"/>
</dbReference>
<feature type="compositionally biased region" description="Polar residues" evidence="1">
    <location>
        <begin position="45"/>
        <end position="66"/>
    </location>
</feature>
<evidence type="ECO:0000256" key="1">
    <source>
        <dbReference type="SAM" id="MobiDB-lite"/>
    </source>
</evidence>